<evidence type="ECO:0000313" key="2">
    <source>
        <dbReference type="Proteomes" id="UP000265520"/>
    </source>
</evidence>
<dbReference type="AlphaFoldDB" id="A0A392REF4"/>
<evidence type="ECO:0000313" key="1">
    <source>
        <dbReference type="EMBL" id="MCI35013.1"/>
    </source>
</evidence>
<dbReference type="EMBL" id="LXQA010219372">
    <property type="protein sequence ID" value="MCI35013.1"/>
    <property type="molecule type" value="Genomic_DNA"/>
</dbReference>
<accession>A0A392REF4</accession>
<comment type="caution">
    <text evidence="1">The sequence shown here is derived from an EMBL/GenBank/DDBJ whole genome shotgun (WGS) entry which is preliminary data.</text>
</comment>
<name>A0A392REF4_9FABA</name>
<reference evidence="1 2" key="1">
    <citation type="journal article" date="2018" name="Front. Plant Sci.">
        <title>Red Clover (Trifolium pratense) and Zigzag Clover (T. medium) - A Picture of Genomic Similarities and Differences.</title>
        <authorList>
            <person name="Dluhosova J."/>
            <person name="Istvanek J."/>
            <person name="Nedelnik J."/>
            <person name="Repkova J."/>
        </authorList>
    </citation>
    <scope>NUCLEOTIDE SEQUENCE [LARGE SCALE GENOMIC DNA]</scope>
    <source>
        <strain evidence="2">cv. 10/8</strain>
        <tissue evidence="1">Leaf</tissue>
    </source>
</reference>
<keyword evidence="2" id="KW-1185">Reference proteome</keyword>
<protein>
    <submittedName>
        <fullName evidence="1">UV radiation resistance-associated gene protein-like</fullName>
    </submittedName>
</protein>
<dbReference type="Proteomes" id="UP000265520">
    <property type="component" value="Unassembled WGS sequence"/>
</dbReference>
<feature type="non-terminal residue" evidence="1">
    <location>
        <position position="44"/>
    </location>
</feature>
<organism evidence="1 2">
    <name type="scientific">Trifolium medium</name>
    <dbReference type="NCBI Taxonomy" id="97028"/>
    <lineage>
        <taxon>Eukaryota</taxon>
        <taxon>Viridiplantae</taxon>
        <taxon>Streptophyta</taxon>
        <taxon>Embryophyta</taxon>
        <taxon>Tracheophyta</taxon>
        <taxon>Spermatophyta</taxon>
        <taxon>Magnoliopsida</taxon>
        <taxon>eudicotyledons</taxon>
        <taxon>Gunneridae</taxon>
        <taxon>Pentapetalae</taxon>
        <taxon>rosids</taxon>
        <taxon>fabids</taxon>
        <taxon>Fabales</taxon>
        <taxon>Fabaceae</taxon>
        <taxon>Papilionoideae</taxon>
        <taxon>50 kb inversion clade</taxon>
        <taxon>NPAAA clade</taxon>
        <taxon>Hologalegina</taxon>
        <taxon>IRL clade</taxon>
        <taxon>Trifolieae</taxon>
        <taxon>Trifolium</taxon>
    </lineage>
</organism>
<proteinExistence type="predicted"/>
<sequence length="44" mass="4704">MENMSIRSRLAKEDAGKQEEQLSGAVQSLLVAGGTLSVTSRNLQ</sequence>